<dbReference type="RefSeq" id="WP_133293420.1">
    <property type="nucleotide sequence ID" value="NZ_SMSJ01000303.1"/>
</dbReference>
<dbReference type="AlphaFoldDB" id="A0A4V3A8E5"/>
<evidence type="ECO:0000313" key="3">
    <source>
        <dbReference type="EMBL" id="TDH52932.1"/>
    </source>
</evidence>
<feature type="compositionally biased region" description="Low complexity" evidence="1">
    <location>
        <begin position="173"/>
        <end position="190"/>
    </location>
</feature>
<organism evidence="3 4">
    <name type="scientific">Dankookia rubra</name>
    <dbReference type="NCBI Taxonomy" id="1442381"/>
    <lineage>
        <taxon>Bacteria</taxon>
        <taxon>Pseudomonadati</taxon>
        <taxon>Pseudomonadota</taxon>
        <taxon>Alphaproteobacteria</taxon>
        <taxon>Acetobacterales</taxon>
        <taxon>Roseomonadaceae</taxon>
        <taxon>Dankookia</taxon>
    </lineage>
</organism>
<dbReference type="InterPro" id="IPR025959">
    <property type="entry name" value="Winged_HTH_dom"/>
</dbReference>
<dbReference type="Pfam" id="PF13551">
    <property type="entry name" value="HTH_29"/>
    <property type="match status" value="1"/>
</dbReference>
<reference evidence="3 4" key="1">
    <citation type="journal article" date="2016" name="J. Microbiol.">
        <title>Dankookia rubra gen. nov., sp. nov., an alphaproteobacterium isolated from sediment of a shallow stream.</title>
        <authorList>
            <person name="Kim W.H."/>
            <person name="Kim D.H."/>
            <person name="Kang K."/>
            <person name="Ahn T.Y."/>
        </authorList>
    </citation>
    <scope>NUCLEOTIDE SEQUENCE [LARGE SCALE GENOMIC DNA]</scope>
    <source>
        <strain evidence="3 4">JCM30602</strain>
    </source>
</reference>
<dbReference type="SUPFAM" id="SSF46689">
    <property type="entry name" value="Homeodomain-like"/>
    <property type="match status" value="1"/>
</dbReference>
<feature type="domain" description="Winged helix-turn helix" evidence="2">
    <location>
        <begin position="103"/>
        <end position="160"/>
    </location>
</feature>
<name>A0A4V3A8E5_9PROT</name>
<dbReference type="EMBL" id="SMSJ01000303">
    <property type="protein sequence ID" value="TDH52932.1"/>
    <property type="molecule type" value="Genomic_DNA"/>
</dbReference>
<dbReference type="OrthoDB" id="2375382at2"/>
<keyword evidence="4" id="KW-1185">Reference proteome</keyword>
<sequence length="190" mass="21016">MARIVDHLPLEELEARYRAARDVTEARHTQAIWLLAQGRTVLEVAEVLAFVPRWVEELAARYNALGPEALGDQRRRNGRAASLLTEDVLAALAERVRTPPEAGGLWSGPKVAAWMARHLGLARVHPQRGWEALKRIGWSVQAPRPRHPRAATPEQRAAFKGGSMPLSPRPGRRIPTGRSRSGRRTSTASA</sequence>
<evidence type="ECO:0000259" key="2">
    <source>
        <dbReference type="Pfam" id="PF13592"/>
    </source>
</evidence>
<gene>
    <name evidence="3" type="ORF">E2C06_36710</name>
</gene>
<dbReference type="InterPro" id="IPR009057">
    <property type="entry name" value="Homeodomain-like_sf"/>
</dbReference>
<protein>
    <submittedName>
        <fullName evidence="3">Helix-turn-helix domain-containing protein</fullName>
    </submittedName>
</protein>
<proteinExistence type="predicted"/>
<dbReference type="Pfam" id="PF13592">
    <property type="entry name" value="HTH_33"/>
    <property type="match status" value="1"/>
</dbReference>
<comment type="caution">
    <text evidence="3">The sequence shown here is derived from an EMBL/GenBank/DDBJ whole genome shotgun (WGS) entry which is preliminary data.</text>
</comment>
<evidence type="ECO:0000256" key="1">
    <source>
        <dbReference type="SAM" id="MobiDB-lite"/>
    </source>
</evidence>
<feature type="region of interest" description="Disordered" evidence="1">
    <location>
        <begin position="141"/>
        <end position="190"/>
    </location>
</feature>
<evidence type="ECO:0000313" key="4">
    <source>
        <dbReference type="Proteomes" id="UP000295096"/>
    </source>
</evidence>
<dbReference type="Proteomes" id="UP000295096">
    <property type="component" value="Unassembled WGS sequence"/>
</dbReference>
<accession>A0A4V3A8E5</accession>